<dbReference type="AlphaFoldDB" id="A0A1R1AU86"/>
<accession>A0A1R1AU86</accession>
<reference evidence="1 2" key="1">
    <citation type="submission" date="2016-11" db="EMBL/GenBank/DDBJ databases">
        <title>Paenibacillus species isolates.</title>
        <authorList>
            <person name="Beno S.M."/>
        </authorList>
    </citation>
    <scope>NUCLEOTIDE SEQUENCE [LARGE SCALE GENOMIC DNA]</scope>
    <source>
        <strain evidence="1 2">FSL F4-0100</strain>
    </source>
</reference>
<proteinExistence type="predicted"/>
<dbReference type="EMBL" id="MRTF01000011">
    <property type="protein sequence ID" value="OME89135.1"/>
    <property type="molecule type" value="Genomic_DNA"/>
</dbReference>
<gene>
    <name evidence="1" type="ORF">BK123_27585</name>
</gene>
<organism evidence="1 2">
    <name type="scientific">Paenibacillus lautus</name>
    <name type="common">Bacillus lautus</name>
    <dbReference type="NCBI Taxonomy" id="1401"/>
    <lineage>
        <taxon>Bacteria</taxon>
        <taxon>Bacillati</taxon>
        <taxon>Bacillota</taxon>
        <taxon>Bacilli</taxon>
        <taxon>Bacillales</taxon>
        <taxon>Paenibacillaceae</taxon>
        <taxon>Paenibacillus</taxon>
    </lineage>
</organism>
<protein>
    <submittedName>
        <fullName evidence="1">Uncharacterized protein</fullName>
    </submittedName>
</protein>
<comment type="caution">
    <text evidence="1">The sequence shown here is derived from an EMBL/GenBank/DDBJ whole genome shotgun (WGS) entry which is preliminary data.</text>
</comment>
<dbReference type="RefSeq" id="WP_076325552.1">
    <property type="nucleotide sequence ID" value="NZ_MRTF01000011.1"/>
</dbReference>
<dbReference type="Proteomes" id="UP000187074">
    <property type="component" value="Unassembled WGS sequence"/>
</dbReference>
<name>A0A1R1AU86_PAELA</name>
<dbReference type="STRING" id="1401.BK123_27585"/>
<evidence type="ECO:0000313" key="2">
    <source>
        <dbReference type="Proteomes" id="UP000187074"/>
    </source>
</evidence>
<dbReference type="OrthoDB" id="2794062at2"/>
<evidence type="ECO:0000313" key="1">
    <source>
        <dbReference type="EMBL" id="OME89135.1"/>
    </source>
</evidence>
<sequence length="420" mass="48635">MNCQNDGVICFECTELIKPLWYNMIKIEELNQAPIHVVGYNLPTEYSCKCCNRSLQSGGLYFNDIVEYDTFIRGALEAIASRISEEIYSCNNCTGGTIQRHVYMVNKDELQDLIDEEKYGTYIAALLEDNYLPEHMHEAVSQFLICQECRYGTPEYRFGNPGNNKFNKWDKIYYKDEVNEFWGSNIIQFASKYDISVNEHELDEFKEFLIKQPMLGLLNETGKKLYDAVKQSLISKEFIVLGKNETLFRGRVRHQDETMYSVDGLWSPPQGRASHGRYNPIGKSVLYCSDQKEVLAYELHPTNGQIIDIVKFETNYELKLFDMDNAFESFEGFIATQNVESNLLKQAYLITNFIGSCCEEVGYDGVKYSGVGNDKLNYSNYALFENEELRTVLGVVDDIEQYKVRVVYENSQYRQKSNRK</sequence>